<proteinExistence type="predicted"/>
<sequence>MTLMFLLGVFSKGYAQGQDQNYQWIGNDVSSVINNSNADMNTIYLYNVGTKKYLNIGSYWGTSISAYEVGMPCKITNNGDGTYTIQGSLATSDGNILGFPNAPTTPTDANKPNWDRVYCDRKPENAKTKWTLEAVGNNNYKIYSNNGAGITLNGQTYLDGNRYLVVESQTGSNRFSYTYPQTVSNSNTNGLWKIVTLKDMKDAFKAQFASNEAPADASFLISDQDFYRSNNKIGDWVVTGFNYKAEPSYSFNQGAGYTYYVGMGQKTAYNDGYQRVYGSYWLGSIRNLGNNSNANGKLTQSVTALKKGWYRVSCDGFYSADGNSNLSASIFAKVENTTDGRSNVSAKLNSFGKEFTYTKAELTKTYGASDVETESPYVKAAKIFETGTYNNSILVYVPADNTKINIGIQVENSTAELDWTAFDNFQMKYCGDNDMVLDEGQESLDYITKQQLVATNAYTLILKRSMTPGQWNSITLPVALTAAQFKTAFGDKAKLAKLKGQDPTLRTRIAFESVDLRNDAAIVIQPNKLYIMKSTRSASVTEGEYSKTLSDNSILKVKAPYFTINNVVLDQTPSETFKEDPKSTTTESNKIQFCGTNIHYTTPIVPAQSYVLGGKDGKWHHTVSALPIKGFRCWIATNVTLPSAGAFLTFAIDGKLEGTLTAINGLEQDQPTARIKDAVYNLQGQKVASNAAEINSLPAGIYIVNNKKIFIK</sequence>
<reference evidence="1 2" key="1">
    <citation type="submission" date="2021-07" db="EMBL/GenBank/DDBJ databases">
        <title>Genomic diversity and antimicrobial resistance of Prevotella spp. isolated from chronic lung disease airways.</title>
        <authorList>
            <person name="Webb K.A."/>
            <person name="Olagoke O.S."/>
            <person name="Baird T."/>
            <person name="Neill J."/>
            <person name="Pham A."/>
            <person name="Wells T.J."/>
            <person name="Ramsay K.A."/>
            <person name="Bell S.C."/>
            <person name="Sarovich D.S."/>
            <person name="Price E.P."/>
        </authorList>
    </citation>
    <scope>NUCLEOTIDE SEQUENCE [LARGE SCALE GENOMIC DNA]</scope>
    <source>
        <strain evidence="1 2">SCHI0011.S.12</strain>
    </source>
</reference>
<organism evidence="1 2">
    <name type="scientific">Hoylesella nanceiensis</name>
    <dbReference type="NCBI Taxonomy" id="425941"/>
    <lineage>
        <taxon>Bacteria</taxon>
        <taxon>Pseudomonadati</taxon>
        <taxon>Bacteroidota</taxon>
        <taxon>Bacteroidia</taxon>
        <taxon>Bacteroidales</taxon>
        <taxon>Prevotellaceae</taxon>
        <taxon>Hoylesella</taxon>
    </lineage>
</organism>
<dbReference type="EMBL" id="JAHXCT010000003">
    <property type="protein sequence ID" value="MBW4769086.1"/>
    <property type="molecule type" value="Genomic_DNA"/>
</dbReference>
<keyword evidence="2" id="KW-1185">Reference proteome</keyword>
<evidence type="ECO:0000313" key="2">
    <source>
        <dbReference type="Proteomes" id="UP000788426"/>
    </source>
</evidence>
<name>A0ABS6YBZ2_9BACT</name>
<gene>
    <name evidence="1" type="ORF">KZO38_04845</name>
</gene>
<comment type="caution">
    <text evidence="1">The sequence shown here is derived from an EMBL/GenBank/DDBJ whole genome shotgun (WGS) entry which is preliminary data.</text>
</comment>
<protein>
    <submittedName>
        <fullName evidence="1">Adhesin</fullName>
    </submittedName>
</protein>
<evidence type="ECO:0000313" key="1">
    <source>
        <dbReference type="EMBL" id="MBW4769086.1"/>
    </source>
</evidence>
<accession>A0ABS6YBZ2</accession>
<dbReference type="Proteomes" id="UP000788426">
    <property type="component" value="Unassembled WGS sequence"/>
</dbReference>